<dbReference type="STRING" id="665126.ABB55_03160"/>
<dbReference type="SUPFAM" id="SSF51735">
    <property type="entry name" value="NAD(P)-binding Rossmann-fold domains"/>
    <property type="match status" value="1"/>
</dbReference>
<dbReference type="FunFam" id="3.40.50.720:FF:000084">
    <property type="entry name" value="Short-chain dehydrogenase reductase"/>
    <property type="match status" value="1"/>
</dbReference>
<dbReference type="RefSeq" id="WP_054357511.1">
    <property type="nucleotide sequence ID" value="NZ_LJYW01000001.1"/>
</dbReference>
<dbReference type="EMBL" id="LJYW01000001">
    <property type="protein sequence ID" value="KPL51348.1"/>
    <property type="molecule type" value="Genomic_DNA"/>
</dbReference>
<reference evidence="3 4" key="2">
    <citation type="submission" date="2015-10" db="EMBL/GenBank/DDBJ databases">
        <title>Draft Genome Sequence of Prosthecomicrobium hirschii ATCC 27832.</title>
        <authorList>
            <person name="Daniel J."/>
            <person name="Givan S.A."/>
            <person name="Brun Y.V."/>
            <person name="Brown P.J."/>
        </authorList>
    </citation>
    <scope>NUCLEOTIDE SEQUENCE [LARGE SCALE GENOMIC DNA]</scope>
    <source>
        <strain evidence="3 4">16</strain>
    </source>
</reference>
<keyword evidence="4" id="KW-1185">Reference proteome</keyword>
<name>A0A0P6VJS0_9HYPH</name>
<organism evidence="3 4">
    <name type="scientific">Prosthecodimorpha hirschii</name>
    <dbReference type="NCBI Taxonomy" id="665126"/>
    <lineage>
        <taxon>Bacteria</taxon>
        <taxon>Pseudomonadati</taxon>
        <taxon>Pseudomonadota</taxon>
        <taxon>Alphaproteobacteria</taxon>
        <taxon>Hyphomicrobiales</taxon>
        <taxon>Ancalomicrobiaceae</taxon>
        <taxon>Prosthecodimorpha</taxon>
    </lineage>
</organism>
<reference evidence="3 4" key="1">
    <citation type="submission" date="2015-09" db="EMBL/GenBank/DDBJ databases">
        <authorList>
            <person name="Jackson K.R."/>
            <person name="Lunt B.L."/>
            <person name="Fisher J.N.B."/>
            <person name="Gardner A.V."/>
            <person name="Bailey M.E."/>
            <person name="Deus L.M."/>
            <person name="Earl A.S."/>
            <person name="Gibby P.D."/>
            <person name="Hartmann K.A."/>
            <person name="Liu J.E."/>
            <person name="Manci A.M."/>
            <person name="Nielsen D.A."/>
            <person name="Solomon M.B."/>
            <person name="Breakwell D.P."/>
            <person name="Burnett S.H."/>
            <person name="Grose J.H."/>
        </authorList>
    </citation>
    <scope>NUCLEOTIDE SEQUENCE [LARGE SCALE GENOMIC DNA]</scope>
    <source>
        <strain evidence="3 4">16</strain>
    </source>
</reference>
<accession>A0A0P6VJS0</accession>
<dbReference type="GO" id="GO:0016616">
    <property type="term" value="F:oxidoreductase activity, acting on the CH-OH group of donors, NAD or NADP as acceptor"/>
    <property type="evidence" value="ECO:0007669"/>
    <property type="project" value="TreeGrafter"/>
</dbReference>
<dbReference type="CDD" id="cd05233">
    <property type="entry name" value="SDR_c"/>
    <property type="match status" value="1"/>
</dbReference>
<evidence type="ECO:0000256" key="2">
    <source>
        <dbReference type="ARBA" id="ARBA00023002"/>
    </source>
</evidence>
<dbReference type="PRINTS" id="PR00081">
    <property type="entry name" value="GDHRDH"/>
</dbReference>
<dbReference type="InterPro" id="IPR036291">
    <property type="entry name" value="NAD(P)-bd_dom_sf"/>
</dbReference>
<dbReference type="PROSITE" id="PS00061">
    <property type="entry name" value="ADH_SHORT"/>
    <property type="match status" value="1"/>
</dbReference>
<dbReference type="AlphaFoldDB" id="A0A0P6VJS0"/>
<dbReference type="InterPro" id="IPR020904">
    <property type="entry name" value="Sc_DH/Rdtase_CS"/>
</dbReference>
<dbReference type="Pfam" id="PF13561">
    <property type="entry name" value="adh_short_C2"/>
    <property type="match status" value="1"/>
</dbReference>
<dbReference type="PANTHER" id="PTHR42760">
    <property type="entry name" value="SHORT-CHAIN DEHYDROGENASES/REDUCTASES FAMILY MEMBER"/>
    <property type="match status" value="1"/>
</dbReference>
<dbReference type="PANTHER" id="PTHR42760:SF133">
    <property type="entry name" value="3-OXOACYL-[ACYL-CARRIER-PROTEIN] REDUCTASE"/>
    <property type="match status" value="1"/>
</dbReference>
<sequence>MDLSQSLRGRSVLITGASSGFGAHFAGLMARVGARIAIAARRIGELEAMTAELTAAGAADVLAVRMDVSDAASIDAGFAAIDDRFGGLDILVNNAGIGVQASAIDQPVDSYDQVMAVNLRGPWLAAQAAARRWRTAKRGGVILNIASITGLRAMNGLAAYSVSKAALIHMTESLAMEWARFGIRVNALAPGYFATPINAEHFQTEAGKALIQRMPMRRLGRYEDLDGPFLLLVSDASRYMTGSVVTVDGGHTIASL</sequence>
<evidence type="ECO:0000313" key="4">
    <source>
        <dbReference type="Proteomes" id="UP000048984"/>
    </source>
</evidence>
<gene>
    <name evidence="3" type="ORF">ABB55_03160</name>
</gene>
<evidence type="ECO:0000313" key="3">
    <source>
        <dbReference type="EMBL" id="KPL51348.1"/>
    </source>
</evidence>
<comment type="caution">
    <text evidence="3">The sequence shown here is derived from an EMBL/GenBank/DDBJ whole genome shotgun (WGS) entry which is preliminary data.</text>
</comment>
<evidence type="ECO:0000256" key="1">
    <source>
        <dbReference type="ARBA" id="ARBA00006484"/>
    </source>
</evidence>
<dbReference type="GO" id="GO:0048038">
    <property type="term" value="F:quinone binding"/>
    <property type="evidence" value="ECO:0007669"/>
    <property type="project" value="TreeGrafter"/>
</dbReference>
<protein>
    <submittedName>
        <fullName evidence="3">2-deoxy-D-gluconate 3-dehydrogenase</fullName>
    </submittedName>
</protein>
<dbReference type="PRINTS" id="PR00080">
    <property type="entry name" value="SDRFAMILY"/>
</dbReference>
<proteinExistence type="inferred from homology"/>
<dbReference type="InterPro" id="IPR002347">
    <property type="entry name" value="SDR_fam"/>
</dbReference>
<dbReference type="Gene3D" id="3.40.50.720">
    <property type="entry name" value="NAD(P)-binding Rossmann-like Domain"/>
    <property type="match status" value="1"/>
</dbReference>
<keyword evidence="2" id="KW-0560">Oxidoreductase</keyword>
<dbReference type="Proteomes" id="UP000048984">
    <property type="component" value="Unassembled WGS sequence"/>
</dbReference>
<comment type="similarity">
    <text evidence="1">Belongs to the short-chain dehydrogenases/reductases (SDR) family.</text>
</comment>
<dbReference type="NCBIfam" id="NF005559">
    <property type="entry name" value="PRK07231.1"/>
    <property type="match status" value="1"/>
</dbReference>
<dbReference type="GO" id="GO:0006633">
    <property type="term" value="P:fatty acid biosynthetic process"/>
    <property type="evidence" value="ECO:0007669"/>
    <property type="project" value="TreeGrafter"/>
</dbReference>